<name>U2IRU9_9STRE</name>
<evidence type="ECO:0000313" key="2">
    <source>
        <dbReference type="Proteomes" id="UP000016617"/>
    </source>
</evidence>
<comment type="caution">
    <text evidence="1">The sequence shown here is derived from an EMBL/GenBank/DDBJ whole genome shotgun (WGS) entry which is preliminary data.</text>
</comment>
<protein>
    <submittedName>
        <fullName evidence="1">Uncharacterized protein</fullName>
    </submittedName>
</protein>
<gene>
    <name evidence="1" type="ORF">HMPREF1557_00839</name>
</gene>
<dbReference type="AlphaFoldDB" id="U2IRU9"/>
<dbReference type="EMBL" id="AWVA01000050">
    <property type="protein sequence ID" value="ERJ76641.1"/>
    <property type="molecule type" value="Genomic_DNA"/>
</dbReference>
<proteinExistence type="predicted"/>
<reference evidence="1 2" key="1">
    <citation type="submission" date="2013-06" db="EMBL/GenBank/DDBJ databases">
        <authorList>
            <person name="Weinstock G."/>
            <person name="Sodergren E."/>
            <person name="Lobos E.A."/>
            <person name="Fulton L."/>
            <person name="Fulton R."/>
            <person name="Courtney L."/>
            <person name="Fronick C."/>
            <person name="O'Laughlin M."/>
            <person name="Godfrey J."/>
            <person name="Wilson R.M."/>
            <person name="Miner T."/>
            <person name="Farmer C."/>
            <person name="Delehaunty K."/>
            <person name="Cordes M."/>
            <person name="Minx P."/>
            <person name="Tomlinson C."/>
            <person name="Chen J."/>
            <person name="Wollam A."/>
            <person name="Pepin K.H."/>
            <person name="Bhonagiri V."/>
            <person name="Zhang X."/>
            <person name="Warren W."/>
            <person name="Mitreva M."/>
            <person name="Mardis E.R."/>
            <person name="Wilson R.K."/>
        </authorList>
    </citation>
    <scope>NUCLEOTIDE SEQUENCE [LARGE SCALE GENOMIC DNA]</scope>
    <source>
        <strain evidence="1 2">W1703</strain>
    </source>
</reference>
<dbReference type="Proteomes" id="UP000016617">
    <property type="component" value="Unassembled WGS sequence"/>
</dbReference>
<evidence type="ECO:0000313" key="1">
    <source>
        <dbReference type="EMBL" id="ERJ76641.1"/>
    </source>
</evidence>
<organism evidence="1 2">
    <name type="scientific">Streptococcus sobrinus W1703</name>
    <dbReference type="NCBI Taxonomy" id="1227275"/>
    <lineage>
        <taxon>Bacteria</taxon>
        <taxon>Bacillati</taxon>
        <taxon>Bacillota</taxon>
        <taxon>Bacilli</taxon>
        <taxon>Lactobacillales</taxon>
        <taxon>Streptococcaceae</taxon>
        <taxon>Streptococcus</taxon>
    </lineage>
</organism>
<dbReference type="HOGENOM" id="CLU_3030656_0_0_9"/>
<sequence length="55" mass="6683">MSRFFRKKTILCINNNFLSILITVDENQSLNLDIFLGINFFTFRNRKRVNERYAH</sequence>
<accession>U2IRU9</accession>